<dbReference type="AlphaFoldDB" id="A4GIH1"/>
<dbReference type="NCBIfam" id="NF007959">
    <property type="entry name" value="PRK10678.1"/>
    <property type="match status" value="1"/>
</dbReference>
<dbReference type="CDD" id="cd00756">
    <property type="entry name" value="MoaE"/>
    <property type="match status" value="1"/>
</dbReference>
<sequence length="159" mass="17777">MIEPENCAAADVSIRTADFDAGVEIDKLRRAGVGAIATFSGIVRNDAETPGLIAMTLEHFPGMTEQEIQNIIDQARRRWPLTAVKVIHRVGRLLPQQNIVFVGTASAHRQAAFDSASFIMDYLKTRAPFWKKEETSSGVQWVEARETDDIALQKWVKPR</sequence>
<reference evidence="1" key="2">
    <citation type="journal article" date="2007" name="Proc. Natl. Acad. Sci. U.S.A.">
        <title>Proteorhodopsin photosystem gene expression enables photophosphorylation in a heterologous host.</title>
        <authorList>
            <person name="Martinez A."/>
            <person name="Bradley A.S."/>
            <person name="Waldbauer J.R."/>
            <person name="Summons R.E."/>
            <person name="Delong E.F."/>
        </authorList>
    </citation>
    <scope>NUCLEOTIDE SEQUENCE</scope>
</reference>
<reference evidence="1" key="1">
    <citation type="journal article" date="2007" name="Environ. Microbiol.">
        <title>Proteorhodopsin photosystem gene clusters exhibit co-evolutionary trends and shared ancestry among diverse marine microbial phyla.</title>
        <authorList>
            <person name="McCarren J."/>
            <person name="Delong E.F."/>
        </authorList>
    </citation>
    <scope>NUCLEOTIDE SEQUENCE</scope>
</reference>
<organism evidence="1">
    <name type="scientific">uncultured marine bacterium HF10_19P19</name>
    <dbReference type="NCBI Taxonomy" id="413067"/>
    <lineage>
        <taxon>Bacteria</taxon>
        <taxon>environmental samples</taxon>
    </lineage>
</organism>
<accession>A4GIH1</accession>
<dbReference type="InterPro" id="IPR036563">
    <property type="entry name" value="MoaE_sf"/>
</dbReference>
<dbReference type="InterPro" id="IPR003448">
    <property type="entry name" value="Mopterin_biosynth_MoaE"/>
</dbReference>
<dbReference type="EMBL" id="EF100190">
    <property type="protein sequence ID" value="ABL60981.1"/>
    <property type="molecule type" value="Genomic_DNA"/>
</dbReference>
<dbReference type="Gene3D" id="3.90.1170.40">
    <property type="entry name" value="Molybdopterin biosynthesis MoaE subunit"/>
    <property type="match status" value="1"/>
</dbReference>
<dbReference type="PANTHER" id="PTHR23404">
    <property type="entry name" value="MOLYBDOPTERIN SYNTHASE RELATED"/>
    <property type="match status" value="1"/>
</dbReference>
<protein>
    <submittedName>
        <fullName evidence="1">Molybdopterin converting factor large subunit</fullName>
    </submittedName>
</protein>
<dbReference type="Pfam" id="PF02391">
    <property type="entry name" value="MoaE"/>
    <property type="match status" value="1"/>
</dbReference>
<evidence type="ECO:0000313" key="1">
    <source>
        <dbReference type="EMBL" id="ABL60981.1"/>
    </source>
</evidence>
<dbReference type="GO" id="GO:0006777">
    <property type="term" value="P:Mo-molybdopterin cofactor biosynthetic process"/>
    <property type="evidence" value="ECO:0007669"/>
    <property type="project" value="InterPro"/>
</dbReference>
<gene>
    <name evidence="1" type="ORF">ALOHA_HF1019P19.44</name>
</gene>
<name>A4GIH1_9BACT</name>
<proteinExistence type="predicted"/>
<dbReference type="SUPFAM" id="SSF54690">
    <property type="entry name" value="Molybdopterin synthase subunit MoaE"/>
    <property type="match status" value="1"/>
</dbReference>